<accession>A0ABS1VMD1</accession>
<dbReference type="Proteomes" id="UP000598996">
    <property type="component" value="Unassembled WGS sequence"/>
</dbReference>
<keyword evidence="1" id="KW-1133">Transmembrane helix</keyword>
<protein>
    <submittedName>
        <fullName evidence="2">Uncharacterized protein</fullName>
    </submittedName>
</protein>
<keyword evidence="1" id="KW-0812">Transmembrane</keyword>
<feature type="transmembrane region" description="Helical" evidence="1">
    <location>
        <begin position="20"/>
        <end position="43"/>
    </location>
</feature>
<evidence type="ECO:0000313" key="2">
    <source>
        <dbReference type="EMBL" id="MBL7255893.1"/>
    </source>
</evidence>
<sequence length="272" mass="29146">MPGETDTASPTGLNLTLQVFLTNVAVVFAVVGGLVYSLVALGYDAFYRAFGISPGDVGIDQRRIIAHAAVALALFISMLIAVFAVISAALSWFLQQTTPVVTLWISVAVVAALGPALLGLTKAPILLSRPFIKTTVAVTAGVIVTACITALLHRHAGTPARRRALVLLWVALFAFSYDAMVQFANRRMVELARQVIAGNPIPAGARTLTFDVHADPVCIRDKNAVFYAFYLGEKGDWAAYYLPSRQRTVRTSKDGLELTFIPSAVRPTGPCV</sequence>
<evidence type="ECO:0000313" key="3">
    <source>
        <dbReference type="Proteomes" id="UP000598996"/>
    </source>
</evidence>
<comment type="caution">
    <text evidence="2">The sequence shown here is derived from an EMBL/GenBank/DDBJ whole genome shotgun (WGS) entry which is preliminary data.</text>
</comment>
<organism evidence="2 3">
    <name type="scientific">Paractinoplanes lichenicola</name>
    <dbReference type="NCBI Taxonomy" id="2802976"/>
    <lineage>
        <taxon>Bacteria</taxon>
        <taxon>Bacillati</taxon>
        <taxon>Actinomycetota</taxon>
        <taxon>Actinomycetes</taxon>
        <taxon>Micromonosporales</taxon>
        <taxon>Micromonosporaceae</taxon>
        <taxon>Paractinoplanes</taxon>
    </lineage>
</organism>
<keyword evidence="3" id="KW-1185">Reference proteome</keyword>
<name>A0ABS1VMD1_9ACTN</name>
<dbReference type="RefSeq" id="WP_202992391.1">
    <property type="nucleotide sequence ID" value="NZ_JAENHO010000004.1"/>
</dbReference>
<feature type="transmembrane region" description="Helical" evidence="1">
    <location>
        <begin position="64"/>
        <end position="94"/>
    </location>
</feature>
<gene>
    <name evidence="2" type="ORF">JKJ07_16445</name>
</gene>
<proteinExistence type="predicted"/>
<evidence type="ECO:0000256" key="1">
    <source>
        <dbReference type="SAM" id="Phobius"/>
    </source>
</evidence>
<feature type="transmembrane region" description="Helical" evidence="1">
    <location>
        <begin position="100"/>
        <end position="119"/>
    </location>
</feature>
<feature type="transmembrane region" description="Helical" evidence="1">
    <location>
        <begin position="164"/>
        <end position="184"/>
    </location>
</feature>
<keyword evidence="1" id="KW-0472">Membrane</keyword>
<reference evidence="2 3" key="1">
    <citation type="submission" date="2021-01" db="EMBL/GenBank/DDBJ databases">
        <title>Actinoplanes sp. nov. LDG1-01 isolated from lichen.</title>
        <authorList>
            <person name="Saeng-In P."/>
            <person name="Phongsopitanun W."/>
            <person name="Kanchanasin P."/>
            <person name="Yuki M."/>
            <person name="Kudo T."/>
            <person name="Ohkuma M."/>
            <person name="Tanasupawat S."/>
        </authorList>
    </citation>
    <scope>NUCLEOTIDE SEQUENCE [LARGE SCALE GENOMIC DNA]</scope>
    <source>
        <strain evidence="2 3">LDG1-01</strain>
    </source>
</reference>
<dbReference type="EMBL" id="JAENHO010000004">
    <property type="protein sequence ID" value="MBL7255893.1"/>
    <property type="molecule type" value="Genomic_DNA"/>
</dbReference>
<feature type="transmembrane region" description="Helical" evidence="1">
    <location>
        <begin position="131"/>
        <end position="152"/>
    </location>
</feature>